<dbReference type="Proteomes" id="UP000799755">
    <property type="component" value="Unassembled WGS sequence"/>
</dbReference>
<accession>A0ACB6QZ28</accession>
<name>A0ACB6QZ28_9PLEO</name>
<dbReference type="EMBL" id="MU003505">
    <property type="protein sequence ID" value="KAF2471456.1"/>
    <property type="molecule type" value="Genomic_DNA"/>
</dbReference>
<protein>
    <submittedName>
        <fullName evidence="1">Uncharacterized protein</fullName>
    </submittedName>
</protein>
<sequence length="867" mass="96954">MAVLPDFALLARRAFKDYASQLEGLKLRCQWVTAFNSTVWLPLISDKSPAVTPPGHLLPEHLLDINFPLWRIWASWKPDLNKIKLLDGLDGAKRGVLPDLLALEGPDFIGGKHTTLREGLVAGYGGIKPIVRFRSLILEVSTSKKEDLAETIERVSDALEVACKGSESAFRLFVQLTIARPITKEALEVLEAVSKIPDTPNFPINDAVLQIYLSQPKIGGRHISALSHLLPALDNPRGEDLCKVMLKPWLIHGIEKCIRDCQAAVRTHIDTGLAWTHLAKEFHAFYVIVKDSATCLPFLDTSVRVQLDILPSKDILEAVIDIYRVAGGEKVIEVGPGAVLKDSLEAFCIDRLLQRNFITYAHQKTVDAILQVWQGTKCSERRLLALFAAKSIGGTDFVLRCRCITQIPGLSSEFIKELLAIIQESKTRPEPSCVKFTKFLARTPQIEAVECWRELLYKMIERTSATLVEYTLHHFKAYEWLQWMLELNTIFADTITNSKIPAPPALQSSLHLWAQQLSEFIPTITRLEEALGDNHPAVHCILKGRNASEVSDCVRALISTNPKGLDACQRIIDSDEDKDVPKDMTITDKSAIKAMAFLLGLEMHEDKVPDEKLATAMKYYEDVEAEILEEAARLEGIQRALKAQDPLGTALFLQSIGVQDTSALEEELEALPAGVIDAVERQGHNEVEISFPLTSFTELQRNAMGSGTAKTLLVHLFLDYTGDMPATFCVHLDNEPDREETRTDHAPWVCLEGSKEPIDPVCHGRSTALTWQMNRILHRHLRTSTIAIAPLHEFIKKRLQDMAHCCIICGITHNARHTRLRRSTPCTLWACAHIWNNVPLEVRIPELRTDPFAIDMLLTGVYAAAMS</sequence>
<evidence type="ECO:0000313" key="2">
    <source>
        <dbReference type="Proteomes" id="UP000799755"/>
    </source>
</evidence>
<organism evidence="1 2">
    <name type="scientific">Lindgomyces ingoldianus</name>
    <dbReference type="NCBI Taxonomy" id="673940"/>
    <lineage>
        <taxon>Eukaryota</taxon>
        <taxon>Fungi</taxon>
        <taxon>Dikarya</taxon>
        <taxon>Ascomycota</taxon>
        <taxon>Pezizomycotina</taxon>
        <taxon>Dothideomycetes</taxon>
        <taxon>Pleosporomycetidae</taxon>
        <taxon>Pleosporales</taxon>
        <taxon>Lindgomycetaceae</taxon>
        <taxon>Lindgomyces</taxon>
    </lineage>
</organism>
<feature type="non-terminal residue" evidence="1">
    <location>
        <position position="867"/>
    </location>
</feature>
<reference evidence="1" key="1">
    <citation type="journal article" date="2020" name="Stud. Mycol.">
        <title>101 Dothideomycetes genomes: a test case for predicting lifestyles and emergence of pathogens.</title>
        <authorList>
            <person name="Haridas S."/>
            <person name="Albert R."/>
            <person name="Binder M."/>
            <person name="Bloem J."/>
            <person name="Labutti K."/>
            <person name="Salamov A."/>
            <person name="Andreopoulos B."/>
            <person name="Baker S."/>
            <person name="Barry K."/>
            <person name="Bills G."/>
            <person name="Bluhm B."/>
            <person name="Cannon C."/>
            <person name="Castanera R."/>
            <person name="Culley D."/>
            <person name="Daum C."/>
            <person name="Ezra D."/>
            <person name="Gonzalez J."/>
            <person name="Henrissat B."/>
            <person name="Kuo A."/>
            <person name="Liang C."/>
            <person name="Lipzen A."/>
            <person name="Lutzoni F."/>
            <person name="Magnuson J."/>
            <person name="Mondo S."/>
            <person name="Nolan M."/>
            <person name="Ohm R."/>
            <person name="Pangilinan J."/>
            <person name="Park H.-J."/>
            <person name="Ramirez L."/>
            <person name="Alfaro M."/>
            <person name="Sun H."/>
            <person name="Tritt A."/>
            <person name="Yoshinaga Y."/>
            <person name="Zwiers L.-H."/>
            <person name="Turgeon B."/>
            <person name="Goodwin S."/>
            <person name="Spatafora J."/>
            <person name="Crous P."/>
            <person name="Grigoriev I."/>
        </authorList>
    </citation>
    <scope>NUCLEOTIDE SEQUENCE</scope>
    <source>
        <strain evidence="1">ATCC 200398</strain>
    </source>
</reference>
<keyword evidence="2" id="KW-1185">Reference proteome</keyword>
<proteinExistence type="predicted"/>
<gene>
    <name evidence="1" type="ORF">BDR25DRAFT_188015</name>
</gene>
<evidence type="ECO:0000313" key="1">
    <source>
        <dbReference type="EMBL" id="KAF2471456.1"/>
    </source>
</evidence>
<comment type="caution">
    <text evidence="1">The sequence shown here is derived from an EMBL/GenBank/DDBJ whole genome shotgun (WGS) entry which is preliminary data.</text>
</comment>